<keyword evidence="1" id="KW-0804">Transcription</keyword>
<dbReference type="EMBL" id="BOVJ01000171">
    <property type="protein sequence ID" value="GIQ66238.1"/>
    <property type="molecule type" value="Genomic_DNA"/>
</dbReference>
<dbReference type="Pfam" id="PF04309">
    <property type="entry name" value="G3P_antiterm"/>
    <property type="match status" value="1"/>
</dbReference>
<proteinExistence type="predicted"/>
<evidence type="ECO:0000256" key="1">
    <source>
        <dbReference type="PIRNR" id="PIRNR016897"/>
    </source>
</evidence>
<organism evidence="2 3">
    <name type="scientific">Paenibacillus cisolokensis</name>
    <dbReference type="NCBI Taxonomy" id="1658519"/>
    <lineage>
        <taxon>Bacteria</taxon>
        <taxon>Bacillati</taxon>
        <taxon>Bacillota</taxon>
        <taxon>Bacilli</taxon>
        <taxon>Bacillales</taxon>
        <taxon>Paenibacillaceae</taxon>
        <taxon>Paenibacillus</taxon>
    </lineage>
</organism>
<evidence type="ECO:0000313" key="3">
    <source>
        <dbReference type="Proteomes" id="UP000680304"/>
    </source>
</evidence>
<dbReference type="Gene3D" id="3.20.20.70">
    <property type="entry name" value="Aldolase class I"/>
    <property type="match status" value="1"/>
</dbReference>
<evidence type="ECO:0000313" key="2">
    <source>
        <dbReference type="EMBL" id="GIQ66238.1"/>
    </source>
</evidence>
<keyword evidence="1" id="KW-0319">Glycerol metabolism</keyword>
<dbReference type="PIRSF" id="PIRSF016897">
    <property type="entry name" value="GlpP"/>
    <property type="match status" value="1"/>
</dbReference>
<accession>A0ABQ4NDD3</accession>
<comment type="caution">
    <text evidence="2">The sequence shown here is derived from an EMBL/GenBank/DDBJ whole genome shotgun (WGS) entry which is preliminary data.</text>
</comment>
<dbReference type="PANTHER" id="PTHR35787:SF1">
    <property type="entry name" value="GLYCEROL UPTAKE OPERON ANTITERMINATOR REGULATORY PROTEIN"/>
    <property type="match status" value="1"/>
</dbReference>
<protein>
    <recommendedName>
        <fullName evidence="1">Glycerol uptake operon antiterminator regulatory protein</fullName>
    </recommendedName>
</protein>
<keyword evidence="3" id="KW-1185">Reference proteome</keyword>
<name>A0ABQ4NDD3_9BACL</name>
<dbReference type="RefSeq" id="WP_213530791.1">
    <property type="nucleotide sequence ID" value="NZ_BOVJ01000171.1"/>
</dbReference>
<reference evidence="2 3" key="1">
    <citation type="submission" date="2021-04" db="EMBL/GenBank/DDBJ databases">
        <title>Draft genome sequence of Paenibacillus cisolokensis, LC2-13A.</title>
        <authorList>
            <person name="Uke A."/>
            <person name="Chhe C."/>
            <person name="Baramee S."/>
            <person name="Kosugi A."/>
        </authorList>
    </citation>
    <scope>NUCLEOTIDE SEQUENCE [LARGE SCALE GENOMIC DNA]</scope>
    <source>
        <strain evidence="2 3">LC2-13A</strain>
    </source>
</reference>
<dbReference type="InterPro" id="IPR006699">
    <property type="entry name" value="GlpP"/>
</dbReference>
<dbReference type="InterPro" id="IPR013785">
    <property type="entry name" value="Aldolase_TIM"/>
</dbReference>
<dbReference type="SUPFAM" id="SSF110391">
    <property type="entry name" value="GlpP-like"/>
    <property type="match status" value="1"/>
</dbReference>
<dbReference type="Proteomes" id="UP000680304">
    <property type="component" value="Unassembled WGS sequence"/>
</dbReference>
<dbReference type="PANTHER" id="PTHR35787">
    <property type="entry name" value="GLYCEROL UPTAKE OPERON ANTITERMINATOR REGULATORY PROTEIN"/>
    <property type="match status" value="1"/>
</dbReference>
<gene>
    <name evidence="2" type="primary">glpP_2</name>
    <name evidence="2" type="ORF">PACILC2_48060</name>
</gene>
<keyword evidence="1" id="KW-0805">Transcription regulation</keyword>
<comment type="function">
    <text evidence="1">Regulates expression of the glpD operon. In the presence of glycerol 3-phosphate (G3P) causes antitermination of transcription of glpD at the inverted repeat of the leader region to enhance its transcription. Binds and stabilizes glpD leader mRNA.</text>
</comment>
<sequence length="182" mass="19757">MAFDSQTILPAVRKWKDLESLLSAPYRYIVLLGGHIGQLKNAVDLASGAGKRILLHADLIDGLKSDDYAAEFLCQHIRPAGLISTRANVVAKTKQNGLLAIQRMFLLDSGALEKTYALAEKTKPDFMEVLPGLLPHLIREVKERTGTPVIAGGLIRTAEEAEAALRAGAAAVTTSQRDLWRS</sequence>
<keyword evidence="1" id="KW-0694">RNA-binding</keyword>